<sequence>MNLKPYINKINAINDTIINRLDELSNKQLALIITSCIMGIFLLTLLNIQLSGQQEEEFLYELSFDEKLLEEEIPEEKMTLTELETHKAYNEAEKSDYADEIDNFKTLEELEQEAQEAASQDPDNSDTPSNNPSLNQNSASSKYAEKLKEQREKIEALKRQGEAPKINIKRRTTITYSLIARSEISLPNPVYTCESFGKVVINIKVDAQGNVTDANFNKSSSTTSNGCLVDNAINYALKSKFTSKSNTTDQPGTITYLFQGE</sequence>
<evidence type="ECO:0000256" key="2">
    <source>
        <dbReference type="SAM" id="Phobius"/>
    </source>
</evidence>
<name>A0ABS9J4X2_9FLAO</name>
<organism evidence="3 4">
    <name type="scientific">Joostella atrarenae</name>
    <dbReference type="NCBI Taxonomy" id="679257"/>
    <lineage>
        <taxon>Bacteria</taxon>
        <taxon>Pseudomonadati</taxon>
        <taxon>Bacteroidota</taxon>
        <taxon>Flavobacteriia</taxon>
        <taxon>Flavobacteriales</taxon>
        <taxon>Flavobacteriaceae</taxon>
        <taxon>Joostella</taxon>
    </lineage>
</organism>
<dbReference type="RefSeq" id="WP_236959443.1">
    <property type="nucleotide sequence ID" value="NZ_JAETXX010000007.1"/>
</dbReference>
<accession>A0ABS9J4X2</accession>
<comment type="caution">
    <text evidence="3">The sequence shown here is derived from an EMBL/GenBank/DDBJ whole genome shotgun (WGS) entry which is preliminary data.</text>
</comment>
<feature type="region of interest" description="Disordered" evidence="1">
    <location>
        <begin position="112"/>
        <end position="147"/>
    </location>
</feature>
<feature type="compositionally biased region" description="Polar residues" evidence="1">
    <location>
        <begin position="121"/>
        <end position="141"/>
    </location>
</feature>
<gene>
    <name evidence="3" type="ORF">JM658_11645</name>
</gene>
<proteinExistence type="predicted"/>
<keyword evidence="4" id="KW-1185">Reference proteome</keyword>
<evidence type="ECO:0000313" key="4">
    <source>
        <dbReference type="Proteomes" id="UP000829517"/>
    </source>
</evidence>
<evidence type="ECO:0000313" key="3">
    <source>
        <dbReference type="EMBL" id="MCF8715479.1"/>
    </source>
</evidence>
<keyword evidence="2" id="KW-0812">Transmembrane</keyword>
<keyword evidence="2" id="KW-0472">Membrane</keyword>
<reference evidence="3 4" key="1">
    <citation type="submission" date="2021-01" db="EMBL/GenBank/DDBJ databases">
        <title>Genome sequencing of Joostella atrarenae M1-2 (= KCTC 23194).</title>
        <authorList>
            <person name="Zakaria M.R."/>
            <person name="Lam M.Q."/>
            <person name="Chong C.S."/>
        </authorList>
    </citation>
    <scope>NUCLEOTIDE SEQUENCE [LARGE SCALE GENOMIC DNA]</scope>
    <source>
        <strain evidence="3 4">M1-2</strain>
    </source>
</reference>
<protein>
    <submittedName>
        <fullName evidence="3">Uncharacterized protein</fullName>
    </submittedName>
</protein>
<dbReference type="Proteomes" id="UP000829517">
    <property type="component" value="Unassembled WGS sequence"/>
</dbReference>
<keyword evidence="2" id="KW-1133">Transmembrane helix</keyword>
<dbReference type="EMBL" id="JAETXX010000007">
    <property type="protein sequence ID" value="MCF8715479.1"/>
    <property type="molecule type" value="Genomic_DNA"/>
</dbReference>
<feature type="transmembrane region" description="Helical" evidence="2">
    <location>
        <begin position="29"/>
        <end position="48"/>
    </location>
</feature>
<evidence type="ECO:0000256" key="1">
    <source>
        <dbReference type="SAM" id="MobiDB-lite"/>
    </source>
</evidence>